<feature type="region of interest" description="Disordered" evidence="2">
    <location>
        <begin position="71"/>
        <end position="188"/>
    </location>
</feature>
<evidence type="ECO:0000313" key="5">
    <source>
        <dbReference type="Proteomes" id="UP000740926"/>
    </source>
</evidence>
<dbReference type="InterPro" id="IPR036875">
    <property type="entry name" value="Znf_CCHC_sf"/>
</dbReference>
<dbReference type="Gene3D" id="4.10.60.10">
    <property type="entry name" value="Zinc finger, CCHC-type"/>
    <property type="match status" value="1"/>
</dbReference>
<keyword evidence="1" id="KW-0863">Zinc-finger</keyword>
<feature type="compositionally biased region" description="Polar residues" evidence="2">
    <location>
        <begin position="169"/>
        <end position="188"/>
    </location>
</feature>
<dbReference type="GO" id="GO:0008270">
    <property type="term" value="F:zinc ion binding"/>
    <property type="evidence" value="ECO:0007669"/>
    <property type="project" value="UniProtKB-KW"/>
</dbReference>
<feature type="domain" description="CCHC-type" evidence="3">
    <location>
        <begin position="63"/>
        <end position="78"/>
    </location>
</feature>
<keyword evidence="1" id="KW-0479">Metal-binding</keyword>
<sequence length="268" mass="29159">MSLTHAVNWKFSSITDLQNNQEDRNCDSLVYAHWRSMPPYCRYCHSSHHAIADCPVKLSLITCFHCNEKGHMSRGCPRKNVPANSSTPHKKSRKTPPQSSPFFRKPVASTDSSVSDPSPLPDSGTASIDDLERTNPAEATVLPVPTAASTAPSTKKLGTAASRFATPRVTRSQTAQLTHSSSLPDTAISSDPIAAVCSSCRQSDHKTKANRRCPFNAKNLALIESLVDSEMNADQMELDAESSLPDHPPALSPPSHQEMNENNVSNQQ</sequence>
<evidence type="ECO:0000313" key="4">
    <source>
        <dbReference type="EMBL" id="KAG1564153.1"/>
    </source>
</evidence>
<evidence type="ECO:0000256" key="2">
    <source>
        <dbReference type="SAM" id="MobiDB-lite"/>
    </source>
</evidence>
<dbReference type="SUPFAM" id="SSF57756">
    <property type="entry name" value="Retrovirus zinc finger-like domains"/>
    <property type="match status" value="1"/>
</dbReference>
<dbReference type="InterPro" id="IPR001878">
    <property type="entry name" value="Znf_CCHC"/>
</dbReference>
<feature type="compositionally biased region" description="Low complexity" evidence="2">
    <location>
        <begin position="109"/>
        <end position="123"/>
    </location>
</feature>
<feature type="region of interest" description="Disordered" evidence="2">
    <location>
        <begin position="232"/>
        <end position="268"/>
    </location>
</feature>
<dbReference type="SMART" id="SM00343">
    <property type="entry name" value="ZnF_C2HC"/>
    <property type="match status" value="2"/>
</dbReference>
<name>A0A9P6YTL7_9FUNG</name>
<dbReference type="Proteomes" id="UP000740926">
    <property type="component" value="Unassembled WGS sequence"/>
</dbReference>
<accession>A0A9P6YTL7</accession>
<protein>
    <recommendedName>
        <fullName evidence="3">CCHC-type domain-containing protein</fullName>
    </recommendedName>
</protein>
<organism evidence="4 5">
    <name type="scientific">Rhizopus delemar</name>
    <dbReference type="NCBI Taxonomy" id="936053"/>
    <lineage>
        <taxon>Eukaryota</taxon>
        <taxon>Fungi</taxon>
        <taxon>Fungi incertae sedis</taxon>
        <taxon>Mucoromycota</taxon>
        <taxon>Mucoromycotina</taxon>
        <taxon>Mucoromycetes</taxon>
        <taxon>Mucorales</taxon>
        <taxon>Mucorineae</taxon>
        <taxon>Rhizopodaceae</taxon>
        <taxon>Rhizopus</taxon>
    </lineage>
</organism>
<dbReference type="AlphaFoldDB" id="A0A9P6YTL7"/>
<proteinExistence type="predicted"/>
<dbReference type="Pfam" id="PF00098">
    <property type="entry name" value="zf-CCHC"/>
    <property type="match status" value="1"/>
</dbReference>
<feature type="compositionally biased region" description="Polar residues" evidence="2">
    <location>
        <begin position="254"/>
        <end position="268"/>
    </location>
</feature>
<dbReference type="GO" id="GO:0003676">
    <property type="term" value="F:nucleic acid binding"/>
    <property type="evidence" value="ECO:0007669"/>
    <property type="project" value="InterPro"/>
</dbReference>
<keyword evidence="5" id="KW-1185">Reference proteome</keyword>
<reference evidence="4 5" key="1">
    <citation type="journal article" date="2020" name="Microb. Genom.">
        <title>Genetic diversity of clinical and environmental Mucorales isolates obtained from an investigation of mucormycosis cases among solid organ transplant recipients.</title>
        <authorList>
            <person name="Nguyen M.H."/>
            <person name="Kaul D."/>
            <person name="Muto C."/>
            <person name="Cheng S.J."/>
            <person name="Richter R.A."/>
            <person name="Bruno V.M."/>
            <person name="Liu G."/>
            <person name="Beyhan S."/>
            <person name="Sundermann A.J."/>
            <person name="Mounaud S."/>
            <person name="Pasculle A.W."/>
            <person name="Nierman W.C."/>
            <person name="Driscoll E."/>
            <person name="Cumbie R."/>
            <person name="Clancy C.J."/>
            <person name="Dupont C.L."/>
        </authorList>
    </citation>
    <scope>NUCLEOTIDE SEQUENCE [LARGE SCALE GENOMIC DNA]</scope>
    <source>
        <strain evidence="4 5">GL24</strain>
    </source>
</reference>
<dbReference type="PROSITE" id="PS50158">
    <property type="entry name" value="ZF_CCHC"/>
    <property type="match status" value="1"/>
</dbReference>
<gene>
    <name evidence="4" type="ORF">G6F50_011299</name>
</gene>
<comment type="caution">
    <text evidence="4">The sequence shown here is derived from an EMBL/GenBank/DDBJ whole genome shotgun (WGS) entry which is preliminary data.</text>
</comment>
<evidence type="ECO:0000259" key="3">
    <source>
        <dbReference type="PROSITE" id="PS50158"/>
    </source>
</evidence>
<keyword evidence="1" id="KW-0862">Zinc</keyword>
<dbReference type="OMA" id="MELANCD"/>
<dbReference type="EMBL" id="JAANIU010002817">
    <property type="protein sequence ID" value="KAG1564153.1"/>
    <property type="molecule type" value="Genomic_DNA"/>
</dbReference>
<evidence type="ECO:0000256" key="1">
    <source>
        <dbReference type="PROSITE-ProRule" id="PRU00047"/>
    </source>
</evidence>